<dbReference type="SUPFAM" id="SSF143800">
    <property type="entry name" value="L28p-like"/>
    <property type="match status" value="1"/>
</dbReference>
<dbReference type="Gene3D" id="4.10.830.30">
    <property type="entry name" value="Ribosomal protein L31"/>
    <property type="match status" value="1"/>
</dbReference>
<dbReference type="Proteomes" id="UP000199423">
    <property type="component" value="Unassembled WGS sequence"/>
</dbReference>
<dbReference type="AlphaFoldDB" id="A0A1I7MZC2"/>
<dbReference type="PRINTS" id="PR01249">
    <property type="entry name" value="RIBOSOMALL31"/>
</dbReference>
<evidence type="ECO:0000313" key="7">
    <source>
        <dbReference type="EMBL" id="SFV27754.1"/>
    </source>
</evidence>
<dbReference type="RefSeq" id="WP_092864567.1">
    <property type="nucleotide sequence ID" value="NZ_FPCH01000001.1"/>
</dbReference>
<name>A0A1I7MZC2_9HYPH</name>
<dbReference type="GO" id="GO:0003735">
    <property type="term" value="F:structural constituent of ribosome"/>
    <property type="evidence" value="ECO:0007669"/>
    <property type="project" value="InterPro"/>
</dbReference>
<sequence>MKKDADLHPDYHEIKVVMTDGTEFTTYSTYGKAGDKLTLDIDPNTHPAWTGGDAKLMDRGGRLSRFKKKFEGMF</sequence>
<comment type="similarity">
    <text evidence="2">Belongs to the bacterial ribosomal protein bL31 family. Type A subfamily.</text>
</comment>
<evidence type="ECO:0000256" key="1">
    <source>
        <dbReference type="ARBA" id="ARBA00003795"/>
    </source>
</evidence>
<evidence type="ECO:0000256" key="4">
    <source>
        <dbReference type="ARBA" id="ARBA00022980"/>
    </source>
</evidence>
<comment type="function">
    <text evidence="1">Binds the 23S rRNA.</text>
</comment>
<reference evidence="8" key="1">
    <citation type="submission" date="2016-10" db="EMBL/GenBank/DDBJ databases">
        <authorList>
            <person name="Varghese N."/>
            <person name="Submissions S."/>
        </authorList>
    </citation>
    <scope>NUCLEOTIDE SEQUENCE [LARGE SCALE GENOMIC DNA]</scope>
    <source>
        <strain evidence="8">DSM 1565</strain>
    </source>
</reference>
<dbReference type="NCBIfam" id="NF001809">
    <property type="entry name" value="PRK00528.1"/>
    <property type="match status" value="1"/>
</dbReference>
<accession>A0A1I7MZC2</accession>
<organism evidence="7 8">
    <name type="scientific">Hyphomicrobium facile</name>
    <dbReference type="NCBI Taxonomy" id="51670"/>
    <lineage>
        <taxon>Bacteria</taxon>
        <taxon>Pseudomonadati</taxon>
        <taxon>Pseudomonadota</taxon>
        <taxon>Alphaproteobacteria</taxon>
        <taxon>Hyphomicrobiales</taxon>
        <taxon>Hyphomicrobiaceae</taxon>
        <taxon>Hyphomicrobium</taxon>
    </lineage>
</organism>
<dbReference type="NCBIfam" id="TIGR00105">
    <property type="entry name" value="L31"/>
    <property type="match status" value="1"/>
</dbReference>
<comment type="subunit">
    <text evidence="3">Part of the 50S ribosomal subunit.</text>
</comment>
<evidence type="ECO:0000256" key="6">
    <source>
        <dbReference type="RuleBase" id="RU000564"/>
    </source>
</evidence>
<evidence type="ECO:0000256" key="3">
    <source>
        <dbReference type="ARBA" id="ARBA00011838"/>
    </source>
</evidence>
<dbReference type="Pfam" id="PF01197">
    <property type="entry name" value="Ribosomal_L31"/>
    <property type="match status" value="1"/>
</dbReference>
<protein>
    <recommendedName>
        <fullName evidence="6">50S ribosomal protein L31</fullName>
    </recommendedName>
</protein>
<dbReference type="STRING" id="51670.SAMN04488557_0838"/>
<dbReference type="PANTHER" id="PTHR33280">
    <property type="entry name" value="50S RIBOSOMAL PROTEIN L31, CHLOROPLASTIC"/>
    <property type="match status" value="1"/>
</dbReference>
<dbReference type="OrthoDB" id="9803251at2"/>
<dbReference type="InterPro" id="IPR002150">
    <property type="entry name" value="Ribosomal_bL31"/>
</dbReference>
<dbReference type="EMBL" id="FPCH01000001">
    <property type="protein sequence ID" value="SFV27754.1"/>
    <property type="molecule type" value="Genomic_DNA"/>
</dbReference>
<keyword evidence="8" id="KW-1185">Reference proteome</keyword>
<dbReference type="GO" id="GO:0005840">
    <property type="term" value="C:ribosome"/>
    <property type="evidence" value="ECO:0007669"/>
    <property type="project" value="UniProtKB-KW"/>
</dbReference>
<proteinExistence type="inferred from homology"/>
<keyword evidence="4 6" id="KW-0689">Ribosomal protein</keyword>
<keyword evidence="5 6" id="KW-0687">Ribonucleoprotein</keyword>
<dbReference type="PROSITE" id="PS01143">
    <property type="entry name" value="RIBOSOMAL_L31"/>
    <property type="match status" value="1"/>
</dbReference>
<gene>
    <name evidence="7" type="ORF">SAMN04488557_0838</name>
</gene>
<dbReference type="InterPro" id="IPR042105">
    <property type="entry name" value="Ribosomal_bL31_sf"/>
</dbReference>
<evidence type="ECO:0000256" key="5">
    <source>
        <dbReference type="ARBA" id="ARBA00023274"/>
    </source>
</evidence>
<evidence type="ECO:0000313" key="8">
    <source>
        <dbReference type="Proteomes" id="UP000199423"/>
    </source>
</evidence>
<dbReference type="PANTHER" id="PTHR33280:SF6">
    <property type="entry name" value="LARGE RIBOSOMAL SUBUNIT PROTEIN BL31A"/>
    <property type="match status" value="1"/>
</dbReference>
<dbReference type="GO" id="GO:0006412">
    <property type="term" value="P:translation"/>
    <property type="evidence" value="ECO:0007669"/>
    <property type="project" value="InterPro"/>
</dbReference>
<dbReference type="GO" id="GO:1990904">
    <property type="term" value="C:ribonucleoprotein complex"/>
    <property type="evidence" value="ECO:0007669"/>
    <property type="project" value="UniProtKB-KW"/>
</dbReference>
<dbReference type="InterPro" id="IPR034704">
    <property type="entry name" value="Ribosomal_bL28/bL31-like_sf"/>
</dbReference>
<evidence type="ECO:0000256" key="2">
    <source>
        <dbReference type="ARBA" id="ARBA00009296"/>
    </source>
</evidence>